<keyword evidence="3" id="KW-0998">Cell outer membrane</keyword>
<dbReference type="Gene3D" id="2.40.170.20">
    <property type="entry name" value="TonB-dependent receptor, beta-barrel domain"/>
    <property type="match status" value="1"/>
</dbReference>
<keyword evidence="10" id="KW-1185">Reference proteome</keyword>
<feature type="domain" description="TonB-dependent receptor plug" evidence="8">
    <location>
        <begin position="73"/>
        <end position="169"/>
    </location>
</feature>
<comment type="subcellular location">
    <subcellularLocation>
        <location evidence="1 4">Cell outer membrane</location>
    </subcellularLocation>
</comment>
<evidence type="ECO:0000313" key="10">
    <source>
        <dbReference type="Proteomes" id="UP000554342"/>
    </source>
</evidence>
<evidence type="ECO:0000256" key="1">
    <source>
        <dbReference type="ARBA" id="ARBA00004442"/>
    </source>
</evidence>
<gene>
    <name evidence="9" type="ORF">FHR23_001204</name>
</gene>
<dbReference type="InterPro" id="IPR036942">
    <property type="entry name" value="Beta-barrel_TonB_sf"/>
</dbReference>
<comment type="similarity">
    <text evidence="4">Belongs to the TonB-dependent receptor family.</text>
</comment>
<dbReference type="Gene3D" id="2.170.130.10">
    <property type="entry name" value="TonB-dependent receptor, plug domain"/>
    <property type="match status" value="1"/>
</dbReference>
<keyword evidence="6" id="KW-0732">Signal</keyword>
<protein>
    <submittedName>
        <fullName evidence="9">Outer membrane receptor protein involved in Fe transport</fullName>
    </submittedName>
</protein>
<dbReference type="Pfam" id="PF00593">
    <property type="entry name" value="TonB_dep_Rec_b-barrel"/>
    <property type="match status" value="1"/>
</dbReference>
<dbReference type="Proteomes" id="UP000554342">
    <property type="component" value="Unassembled WGS sequence"/>
</dbReference>
<evidence type="ECO:0000256" key="5">
    <source>
        <dbReference type="SAM" id="MobiDB-lite"/>
    </source>
</evidence>
<dbReference type="SUPFAM" id="SSF56935">
    <property type="entry name" value="Porins"/>
    <property type="match status" value="1"/>
</dbReference>
<feature type="chain" id="PRO_5032971196" evidence="6">
    <location>
        <begin position="26"/>
        <end position="911"/>
    </location>
</feature>
<comment type="caution">
    <text evidence="9">The sequence shown here is derived from an EMBL/GenBank/DDBJ whole genome shotgun (WGS) entry which is preliminary data.</text>
</comment>
<keyword evidence="2 4" id="KW-0472">Membrane</keyword>
<dbReference type="EMBL" id="JACIJI010000001">
    <property type="protein sequence ID" value="MBB5718297.1"/>
    <property type="molecule type" value="Genomic_DNA"/>
</dbReference>
<evidence type="ECO:0000256" key="2">
    <source>
        <dbReference type="ARBA" id="ARBA00023136"/>
    </source>
</evidence>
<evidence type="ECO:0000256" key="6">
    <source>
        <dbReference type="SAM" id="SignalP"/>
    </source>
</evidence>
<feature type="domain" description="TonB-dependent receptor-like beta-barrel" evidence="7">
    <location>
        <begin position="368"/>
        <end position="862"/>
    </location>
</feature>
<sequence length="911" mass="100520">MKTMPAFVRLLLASSALIVPGAASAQTGDTAQTGGAVVPGTAPDATADQPQTDISIPGADIVVTGRRNANIERDTDQVVSVLSTEDIARTGEGDIAGSLSHVSGLSVVGNGYVYVRGLGDRYSLSLLNGLPLPSPEPLKRVVPLDIFPTSVISSALVQKSYSPNFPGEFGGGVINLTTIAAPEKSFLSIDGGVGVNSVTTGQLGYTYFGSPSDWTGFDNGQRDTPPALQAFLNSGDQIGSYADEQDVAKQLVLPRMAVVQRNTDIPVDWSGNITGGTSFDLGGSRLGIIASAGYSNEWRTRDTLNQTADSADLSTLRTNYERVITDNHVVVNGLFGMGLEFGRNKIRWTNLYIRDTLKDTRLAQGDNSYNNYHSIIQDTAWYERQLIDTQLVGEFKFDPVDVDIRFGYANSKRRSPYETSFTYTRVDAPLSEPDKQSCYTDYQDGCGYVGLYANVLDNQSGSASVAFSRLNENLWFGGVDFTVDAGPDLKFVSGVSYTDTRRTSTRRDFGFTLQNRTADGFGFNIANPGPVSLFRPDYLLEPTVIEYYDVRLVERDPGSAGFGASLTNMAAYLQGKWDVSDTVHVDLGVRYETAKQTTAPLDVFTVPIASTQGNKIDRDYWLPAATVTWSFAPDMQFRLSGSKTIARPQFRELLYQRYYDPATNRTYTGNPYLTDSQLYNAEARYEWYFASGQHISLAGFYKRLEHPIEQYLYTDGNSYFSSFANAPKADLYGAEIDVTKYFDLSALSDTGFFAARRIRLNANYTYTHSRVKVTAGDMTYNNTGAYIPSTNLFRDDRPLTGQSDHVANLEFGMESRDGLSQQSFILNYASKRLTARGPLPQPDIFEYPGFTLDFVARQGIRIAGIELKAKVAVRNITGNIYKEYQQSDDNRVYWNRYRQGTSAKFTLGLDF</sequence>
<feature type="region of interest" description="Disordered" evidence="5">
    <location>
        <begin position="26"/>
        <end position="53"/>
    </location>
</feature>
<evidence type="ECO:0000259" key="7">
    <source>
        <dbReference type="Pfam" id="PF00593"/>
    </source>
</evidence>
<reference evidence="9 10" key="1">
    <citation type="submission" date="2020-08" db="EMBL/GenBank/DDBJ databases">
        <title>Genomic Encyclopedia of Type Strains, Phase IV (KMG-IV): sequencing the most valuable type-strain genomes for metagenomic binning, comparative biology and taxonomic classification.</title>
        <authorList>
            <person name="Goeker M."/>
        </authorList>
    </citation>
    <scope>NUCLEOTIDE SEQUENCE [LARGE SCALE GENOMIC DNA]</scope>
    <source>
        <strain evidence="9 10">DSM 27203</strain>
    </source>
</reference>
<organism evidence="9 10">
    <name type="scientific">Stakelama sediminis</name>
    <dbReference type="NCBI Taxonomy" id="463200"/>
    <lineage>
        <taxon>Bacteria</taxon>
        <taxon>Pseudomonadati</taxon>
        <taxon>Pseudomonadota</taxon>
        <taxon>Alphaproteobacteria</taxon>
        <taxon>Sphingomonadales</taxon>
        <taxon>Sphingomonadaceae</taxon>
        <taxon>Stakelama</taxon>
    </lineage>
</organism>
<evidence type="ECO:0000256" key="4">
    <source>
        <dbReference type="RuleBase" id="RU003357"/>
    </source>
</evidence>
<evidence type="ECO:0000259" key="8">
    <source>
        <dbReference type="Pfam" id="PF07715"/>
    </source>
</evidence>
<keyword evidence="9" id="KW-0675">Receptor</keyword>
<evidence type="ECO:0000313" key="9">
    <source>
        <dbReference type="EMBL" id="MBB5718297.1"/>
    </source>
</evidence>
<accession>A0A840YXM2</accession>
<dbReference type="InterPro" id="IPR012910">
    <property type="entry name" value="Plug_dom"/>
</dbReference>
<dbReference type="InterPro" id="IPR000531">
    <property type="entry name" value="Beta-barrel_TonB"/>
</dbReference>
<dbReference type="Pfam" id="PF07715">
    <property type="entry name" value="Plug"/>
    <property type="match status" value="1"/>
</dbReference>
<dbReference type="AlphaFoldDB" id="A0A840YXM2"/>
<proteinExistence type="inferred from homology"/>
<dbReference type="InterPro" id="IPR037066">
    <property type="entry name" value="Plug_dom_sf"/>
</dbReference>
<name>A0A840YXM2_9SPHN</name>
<dbReference type="PANTHER" id="PTHR40980:SF5">
    <property type="entry name" value="TONB-DEPENDENT RECEPTOR"/>
    <property type="match status" value="1"/>
</dbReference>
<dbReference type="PANTHER" id="PTHR40980">
    <property type="entry name" value="PLUG DOMAIN-CONTAINING PROTEIN"/>
    <property type="match status" value="1"/>
</dbReference>
<dbReference type="RefSeq" id="WP_184001952.1">
    <property type="nucleotide sequence ID" value="NZ_BAABIF010000004.1"/>
</dbReference>
<feature type="signal peptide" evidence="6">
    <location>
        <begin position="1"/>
        <end position="25"/>
    </location>
</feature>
<keyword evidence="4" id="KW-0798">TonB box</keyword>
<evidence type="ECO:0000256" key="3">
    <source>
        <dbReference type="ARBA" id="ARBA00023237"/>
    </source>
</evidence>
<dbReference type="GO" id="GO:0009279">
    <property type="term" value="C:cell outer membrane"/>
    <property type="evidence" value="ECO:0007669"/>
    <property type="project" value="UniProtKB-SubCell"/>
</dbReference>